<dbReference type="KEGG" id="tpla:ElP_42110"/>
<dbReference type="PROSITE" id="PS51736">
    <property type="entry name" value="RECOMBINASES_3"/>
    <property type="match status" value="1"/>
</dbReference>
<gene>
    <name evidence="2" type="ORF">ElP_42110</name>
</gene>
<sequence length="162" mass="18213">MSQPDAERAAPAFGHKVTDRHRERLAIVYVRQSTARQFLRHRESTQLQYGLVERATDLGWPRAQVTVIDDDLGLSGASADRRPGFQRLLGEVALDRVGLILGVEMSRLARSCKDWYQLLELCALFGTLICDLDGLYDPTSYNDRLLLGLKSRATYPTVVPHS</sequence>
<proteinExistence type="predicted"/>
<feature type="domain" description="Resolvase/invertase-type recombinase catalytic" evidence="1">
    <location>
        <begin position="25"/>
        <end position="162"/>
    </location>
</feature>
<dbReference type="GO" id="GO:0003677">
    <property type="term" value="F:DNA binding"/>
    <property type="evidence" value="ECO:0007669"/>
    <property type="project" value="InterPro"/>
</dbReference>
<dbReference type="EMBL" id="CP036426">
    <property type="protein sequence ID" value="QDV36291.1"/>
    <property type="molecule type" value="Genomic_DNA"/>
</dbReference>
<dbReference type="Gene3D" id="3.40.50.1390">
    <property type="entry name" value="Resolvase, N-terminal catalytic domain"/>
    <property type="match status" value="1"/>
</dbReference>
<evidence type="ECO:0000259" key="1">
    <source>
        <dbReference type="PROSITE" id="PS51736"/>
    </source>
</evidence>
<protein>
    <recommendedName>
        <fullName evidence="1">Resolvase/invertase-type recombinase catalytic domain-containing protein</fullName>
    </recommendedName>
</protein>
<dbReference type="Proteomes" id="UP000317835">
    <property type="component" value="Chromosome"/>
</dbReference>
<dbReference type="Pfam" id="PF00239">
    <property type="entry name" value="Resolvase"/>
    <property type="match status" value="1"/>
</dbReference>
<dbReference type="AlphaFoldDB" id="A0A518H629"/>
<evidence type="ECO:0000313" key="3">
    <source>
        <dbReference type="Proteomes" id="UP000317835"/>
    </source>
</evidence>
<reference evidence="2 3" key="1">
    <citation type="submission" date="2019-02" db="EMBL/GenBank/DDBJ databases">
        <title>Deep-cultivation of Planctomycetes and their phenomic and genomic characterization uncovers novel biology.</title>
        <authorList>
            <person name="Wiegand S."/>
            <person name="Jogler M."/>
            <person name="Boedeker C."/>
            <person name="Pinto D."/>
            <person name="Vollmers J."/>
            <person name="Rivas-Marin E."/>
            <person name="Kohn T."/>
            <person name="Peeters S.H."/>
            <person name="Heuer A."/>
            <person name="Rast P."/>
            <person name="Oberbeckmann S."/>
            <person name="Bunk B."/>
            <person name="Jeske O."/>
            <person name="Meyerdierks A."/>
            <person name="Storesund J.E."/>
            <person name="Kallscheuer N."/>
            <person name="Luecker S."/>
            <person name="Lage O.M."/>
            <person name="Pohl T."/>
            <person name="Merkel B.J."/>
            <person name="Hornburger P."/>
            <person name="Mueller R.-W."/>
            <person name="Bruemmer F."/>
            <person name="Labrenz M."/>
            <person name="Spormann A.M."/>
            <person name="Op den Camp H."/>
            <person name="Overmann J."/>
            <person name="Amann R."/>
            <person name="Jetten M.S.M."/>
            <person name="Mascher T."/>
            <person name="Medema M.H."/>
            <person name="Devos D.P."/>
            <person name="Kaster A.-K."/>
            <person name="Ovreas L."/>
            <person name="Rohde M."/>
            <person name="Galperin M.Y."/>
            <person name="Jogler C."/>
        </authorList>
    </citation>
    <scope>NUCLEOTIDE SEQUENCE [LARGE SCALE GENOMIC DNA]</scope>
    <source>
        <strain evidence="2 3">ElP</strain>
    </source>
</reference>
<dbReference type="GO" id="GO:0000150">
    <property type="term" value="F:DNA strand exchange activity"/>
    <property type="evidence" value="ECO:0007669"/>
    <property type="project" value="InterPro"/>
</dbReference>
<dbReference type="InterPro" id="IPR036162">
    <property type="entry name" value="Resolvase-like_N_sf"/>
</dbReference>
<dbReference type="PANTHER" id="PTHR30461">
    <property type="entry name" value="DNA-INVERTASE FROM LAMBDOID PROPHAGE"/>
    <property type="match status" value="1"/>
</dbReference>
<name>A0A518H629_9BACT</name>
<dbReference type="InterPro" id="IPR050639">
    <property type="entry name" value="SSR_resolvase"/>
</dbReference>
<accession>A0A518H629</accession>
<dbReference type="OrthoDB" id="244546at2"/>
<evidence type="ECO:0000313" key="2">
    <source>
        <dbReference type="EMBL" id="QDV36291.1"/>
    </source>
</evidence>
<dbReference type="PANTHER" id="PTHR30461:SF23">
    <property type="entry name" value="DNA RECOMBINASE-RELATED"/>
    <property type="match status" value="1"/>
</dbReference>
<dbReference type="SUPFAM" id="SSF53041">
    <property type="entry name" value="Resolvase-like"/>
    <property type="match status" value="1"/>
</dbReference>
<dbReference type="InterPro" id="IPR006119">
    <property type="entry name" value="Resolv_N"/>
</dbReference>
<keyword evidence="3" id="KW-1185">Reference proteome</keyword>
<dbReference type="SMART" id="SM00857">
    <property type="entry name" value="Resolvase"/>
    <property type="match status" value="1"/>
</dbReference>
<organism evidence="2 3">
    <name type="scientific">Tautonia plasticadhaerens</name>
    <dbReference type="NCBI Taxonomy" id="2527974"/>
    <lineage>
        <taxon>Bacteria</taxon>
        <taxon>Pseudomonadati</taxon>
        <taxon>Planctomycetota</taxon>
        <taxon>Planctomycetia</taxon>
        <taxon>Isosphaerales</taxon>
        <taxon>Isosphaeraceae</taxon>
        <taxon>Tautonia</taxon>
    </lineage>
</organism>
<dbReference type="CDD" id="cd00338">
    <property type="entry name" value="Ser_Recombinase"/>
    <property type="match status" value="1"/>
</dbReference>